<evidence type="ECO:0000256" key="12">
    <source>
        <dbReference type="HAMAP-Rule" id="MF_01398"/>
    </source>
</evidence>
<keyword evidence="14" id="KW-0175">Coiled coil</keyword>
<proteinExistence type="inferred from homology"/>
<dbReference type="GO" id="GO:0005886">
    <property type="term" value="C:plasma membrane"/>
    <property type="evidence" value="ECO:0007669"/>
    <property type="project" value="UniProtKB-SubCell"/>
</dbReference>
<evidence type="ECO:0000256" key="2">
    <source>
        <dbReference type="ARBA" id="ARBA00022448"/>
    </source>
</evidence>
<dbReference type="GO" id="GO:0046933">
    <property type="term" value="F:proton-transporting ATP synthase activity, rotational mechanism"/>
    <property type="evidence" value="ECO:0007669"/>
    <property type="project" value="UniProtKB-UniRule"/>
</dbReference>
<dbReference type="NCBIfam" id="TIGR01144">
    <property type="entry name" value="ATP_synt_b"/>
    <property type="match status" value="1"/>
</dbReference>
<comment type="subcellular location">
    <subcellularLocation>
        <location evidence="12">Cell membrane</location>
        <topology evidence="12">Single-pass membrane protein</topology>
    </subcellularLocation>
    <subcellularLocation>
        <location evidence="11">Endomembrane system</location>
        <topology evidence="11">Single-pass membrane protein</topology>
    </subcellularLocation>
</comment>
<evidence type="ECO:0000256" key="4">
    <source>
        <dbReference type="ARBA" id="ARBA00022692"/>
    </source>
</evidence>
<keyword evidence="3 12" id="KW-0138">CF(0)</keyword>
<evidence type="ECO:0000256" key="6">
    <source>
        <dbReference type="ARBA" id="ARBA00022989"/>
    </source>
</evidence>
<comment type="function">
    <text evidence="12">Component of the F(0) channel, it forms part of the peripheral stalk, linking F(1) to F(0).</text>
</comment>
<dbReference type="SUPFAM" id="SSF81573">
    <property type="entry name" value="F1F0 ATP synthase subunit B, membrane domain"/>
    <property type="match status" value="1"/>
</dbReference>
<dbReference type="Proteomes" id="UP000179227">
    <property type="component" value="Unassembled WGS sequence"/>
</dbReference>
<comment type="subunit">
    <text evidence="12">F-type ATPases have 2 components, F(1) - the catalytic core - and F(0) - the membrane proton channel. F(1) has five subunits: alpha(3), beta(3), gamma(1), delta(1), epsilon(1). F(0) has three main subunits: a(1), b(2) and c(10-14). The alpha and beta chains form an alternating ring which encloses part of the gamma chain. F(1) is attached to F(0) by a central stalk formed by the gamma and epsilon chains, while a peripheral stalk is formed by the delta and b chains.</text>
</comment>
<evidence type="ECO:0000256" key="8">
    <source>
        <dbReference type="ARBA" id="ARBA00023136"/>
    </source>
</evidence>
<dbReference type="AlphaFoldDB" id="A0A1F5HYS4"/>
<dbReference type="HAMAP" id="MF_01398">
    <property type="entry name" value="ATP_synth_b_bprime"/>
    <property type="match status" value="1"/>
</dbReference>
<name>A0A1F5HYS4_9BACT</name>
<dbReference type="InterPro" id="IPR050059">
    <property type="entry name" value="ATP_synthase_B_chain"/>
</dbReference>
<keyword evidence="2 12" id="KW-0813">Transport</keyword>
<dbReference type="GO" id="GO:0012505">
    <property type="term" value="C:endomembrane system"/>
    <property type="evidence" value="ECO:0007669"/>
    <property type="project" value="UniProtKB-SubCell"/>
</dbReference>
<comment type="function">
    <text evidence="10 12">F(1)F(0) ATP synthase produces ATP from ADP in the presence of a proton or sodium gradient. F-type ATPases consist of two structural domains, F(1) containing the extramembraneous catalytic core and F(0) containing the membrane proton channel, linked together by a central stalk and a peripheral stalk. During catalysis, ATP synthesis in the catalytic domain of F(1) is coupled via a rotary mechanism of the central stalk subunits to proton translocation.</text>
</comment>
<evidence type="ECO:0000256" key="5">
    <source>
        <dbReference type="ARBA" id="ARBA00022781"/>
    </source>
</evidence>
<dbReference type="STRING" id="1797729.A3A60_01125"/>
<dbReference type="PANTHER" id="PTHR33445">
    <property type="entry name" value="ATP SYNTHASE SUBUNIT B', CHLOROPLASTIC"/>
    <property type="match status" value="1"/>
</dbReference>
<dbReference type="Pfam" id="PF00430">
    <property type="entry name" value="ATP-synt_B"/>
    <property type="match status" value="1"/>
</dbReference>
<dbReference type="InterPro" id="IPR002146">
    <property type="entry name" value="ATP_synth_b/b'su_bac/chlpt"/>
</dbReference>
<keyword evidence="9 12" id="KW-0066">ATP synthesis</keyword>
<protein>
    <recommendedName>
        <fullName evidence="12">ATP synthase subunit b</fullName>
    </recommendedName>
    <alternativeName>
        <fullName evidence="12">ATP synthase F(0) sector subunit b</fullName>
    </alternativeName>
    <alternativeName>
        <fullName evidence="12">ATPase subunit I</fullName>
    </alternativeName>
    <alternativeName>
        <fullName evidence="12">F-type ATPase subunit b</fullName>
        <shortName evidence="12">F-ATPase subunit b</shortName>
    </alternativeName>
</protein>
<keyword evidence="7 12" id="KW-0406">Ion transport</keyword>
<accession>A0A1F5HYS4</accession>
<dbReference type="PANTHER" id="PTHR33445:SF2">
    <property type="entry name" value="ATP SYNTHASE SUBUNIT B', CHLOROPLASTIC"/>
    <property type="match status" value="1"/>
</dbReference>
<dbReference type="InterPro" id="IPR028987">
    <property type="entry name" value="ATP_synth_B-like_membr_sf"/>
</dbReference>
<feature type="coiled-coil region" evidence="14">
    <location>
        <begin position="47"/>
        <end position="107"/>
    </location>
</feature>
<dbReference type="EMBL" id="MFBS01000024">
    <property type="protein sequence ID" value="OGE09135.1"/>
    <property type="molecule type" value="Genomic_DNA"/>
</dbReference>
<keyword evidence="6 12" id="KW-1133">Transmembrane helix</keyword>
<reference evidence="15 16" key="1">
    <citation type="journal article" date="2016" name="Nat. Commun.">
        <title>Thousands of microbial genomes shed light on interconnected biogeochemical processes in an aquifer system.</title>
        <authorList>
            <person name="Anantharaman K."/>
            <person name="Brown C.T."/>
            <person name="Hug L.A."/>
            <person name="Sharon I."/>
            <person name="Castelle C.J."/>
            <person name="Probst A.J."/>
            <person name="Thomas B.C."/>
            <person name="Singh A."/>
            <person name="Wilkins M.J."/>
            <person name="Karaoz U."/>
            <person name="Brodie E.L."/>
            <person name="Williams K.H."/>
            <person name="Hubbard S.S."/>
            <person name="Banfield J.F."/>
        </authorList>
    </citation>
    <scope>NUCLEOTIDE SEQUENCE [LARGE SCALE GENOMIC DNA]</scope>
</reference>
<evidence type="ECO:0000256" key="3">
    <source>
        <dbReference type="ARBA" id="ARBA00022547"/>
    </source>
</evidence>
<evidence type="ECO:0000256" key="1">
    <source>
        <dbReference type="ARBA" id="ARBA00005513"/>
    </source>
</evidence>
<dbReference type="Gene3D" id="6.10.250.1580">
    <property type="match status" value="1"/>
</dbReference>
<dbReference type="GO" id="GO:0046961">
    <property type="term" value="F:proton-transporting ATPase activity, rotational mechanism"/>
    <property type="evidence" value="ECO:0007669"/>
    <property type="project" value="TreeGrafter"/>
</dbReference>
<evidence type="ECO:0000256" key="14">
    <source>
        <dbReference type="SAM" id="Coils"/>
    </source>
</evidence>
<keyword evidence="4 12" id="KW-0812">Transmembrane</keyword>
<feature type="transmembrane region" description="Helical" evidence="12">
    <location>
        <begin position="12"/>
        <end position="33"/>
    </location>
</feature>
<dbReference type="InterPro" id="IPR005864">
    <property type="entry name" value="ATP_synth_F0_bsu_bac"/>
</dbReference>
<dbReference type="CDD" id="cd06503">
    <property type="entry name" value="ATP-synt_Fo_b"/>
    <property type="match status" value="1"/>
</dbReference>
<sequence length="167" mass="18975">MDILKSFGIQPTLLLAQIVNFLIILFLLSKFFYKPIIRMLEDRKKRIEQSLTNTDLIEEKLKNTQEKSTQIIKEAQKNAQDLITEAKNRAEQIIENANLEAGKSTEEGLKNAKGQIAAEKEQAVREVETHSLAIISAVIKKVMRRTISASEKNQLTKEAVLELTKQI</sequence>
<keyword evidence="12" id="KW-1003">Cell membrane</keyword>
<keyword evidence="5 12" id="KW-0375">Hydrogen ion transport</keyword>
<evidence type="ECO:0000256" key="9">
    <source>
        <dbReference type="ARBA" id="ARBA00023310"/>
    </source>
</evidence>
<comment type="similarity">
    <text evidence="1 12 13">Belongs to the ATPase B chain family.</text>
</comment>
<evidence type="ECO:0000313" key="15">
    <source>
        <dbReference type="EMBL" id="OGE09135.1"/>
    </source>
</evidence>
<gene>
    <name evidence="12" type="primary">atpF</name>
    <name evidence="15" type="ORF">A3A60_01125</name>
</gene>
<evidence type="ECO:0000313" key="16">
    <source>
        <dbReference type="Proteomes" id="UP000179227"/>
    </source>
</evidence>
<comment type="caution">
    <text evidence="15">The sequence shown here is derived from an EMBL/GenBank/DDBJ whole genome shotgun (WGS) entry which is preliminary data.</text>
</comment>
<evidence type="ECO:0000256" key="13">
    <source>
        <dbReference type="RuleBase" id="RU003848"/>
    </source>
</evidence>
<organism evidence="15 16">
    <name type="scientific">Candidatus Curtissbacteria bacterium RIFCSPLOWO2_01_FULL_42_26</name>
    <dbReference type="NCBI Taxonomy" id="1797729"/>
    <lineage>
        <taxon>Bacteria</taxon>
        <taxon>Candidatus Curtissiibacteriota</taxon>
    </lineage>
</organism>
<dbReference type="GO" id="GO:0045259">
    <property type="term" value="C:proton-transporting ATP synthase complex"/>
    <property type="evidence" value="ECO:0007669"/>
    <property type="project" value="UniProtKB-KW"/>
</dbReference>
<evidence type="ECO:0000256" key="10">
    <source>
        <dbReference type="ARBA" id="ARBA00025198"/>
    </source>
</evidence>
<evidence type="ECO:0000256" key="7">
    <source>
        <dbReference type="ARBA" id="ARBA00023065"/>
    </source>
</evidence>
<keyword evidence="8 12" id="KW-0472">Membrane</keyword>
<evidence type="ECO:0000256" key="11">
    <source>
        <dbReference type="ARBA" id="ARBA00037847"/>
    </source>
</evidence>